<comment type="caution">
    <text evidence="2">The sequence shown here is derived from an EMBL/GenBank/DDBJ whole genome shotgun (WGS) entry which is preliminary data.</text>
</comment>
<dbReference type="RefSeq" id="WP_411915166.1">
    <property type="nucleotide sequence ID" value="NZ_BAAFSF010000001.1"/>
</dbReference>
<dbReference type="InterPro" id="IPR016097">
    <property type="entry name" value="DUF695"/>
</dbReference>
<dbReference type="Proteomes" id="UP001628220">
    <property type="component" value="Unassembled WGS sequence"/>
</dbReference>
<gene>
    <name evidence="2" type="ORF">Tsumi_04590</name>
</gene>
<reference evidence="2 3" key="1">
    <citation type="journal article" date="2025" name="Int. J. Syst. Evol. Microbiol.">
        <title>Desulfovibrio falkowii sp. nov., Porphyromonas miyakawae sp. nov., Mediterraneibacter flintii sp. nov. and Owariibacterium komagatae gen. nov., sp. nov., isolated from human faeces.</title>
        <authorList>
            <person name="Hamaguchi T."/>
            <person name="Ohara M."/>
            <person name="Hisatomi A."/>
            <person name="Sekiguchi K."/>
            <person name="Takeda J.I."/>
            <person name="Ueyama J."/>
            <person name="Ito M."/>
            <person name="Nishiwaki H."/>
            <person name="Ogi T."/>
            <person name="Hirayama M."/>
            <person name="Ohkuma M."/>
            <person name="Sakamoto M."/>
            <person name="Ohno K."/>
        </authorList>
    </citation>
    <scope>NUCLEOTIDE SEQUENCE [LARGE SCALE GENOMIC DNA]</scope>
    <source>
        <strain evidence="2 3">13CB11C</strain>
    </source>
</reference>
<dbReference type="EMBL" id="BAAFSF010000001">
    <property type="protein sequence ID" value="GAB1251355.1"/>
    <property type="molecule type" value="Genomic_DNA"/>
</dbReference>
<evidence type="ECO:0000259" key="1">
    <source>
        <dbReference type="Pfam" id="PF05117"/>
    </source>
</evidence>
<name>A0ABQ0E0W4_9PORP</name>
<evidence type="ECO:0000313" key="2">
    <source>
        <dbReference type="EMBL" id="GAB1251355.1"/>
    </source>
</evidence>
<sequence length="149" mass="17024">MVLSDNWQTLLAEKENGTSVIISRRIDLEAFIASGKLPIRIEIRYPYSSDGEGMPATSSYATIEAIENALRPVMEGDKLAILAFQYLGGGEKGWIYYARNLDVFFERLNEALEEMEELPLSFEAERDPDWEEYLNLVPEEPIIKEEEEA</sequence>
<keyword evidence="3" id="KW-1185">Reference proteome</keyword>
<dbReference type="Pfam" id="PF05117">
    <property type="entry name" value="DUF695"/>
    <property type="match status" value="1"/>
</dbReference>
<feature type="domain" description="DUF695" evidence="1">
    <location>
        <begin position="5"/>
        <end position="135"/>
    </location>
</feature>
<accession>A0ABQ0E0W4</accession>
<organism evidence="2 3">
    <name type="scientific">Porphyromonas miyakawae</name>
    <dbReference type="NCBI Taxonomy" id="3137470"/>
    <lineage>
        <taxon>Bacteria</taxon>
        <taxon>Pseudomonadati</taxon>
        <taxon>Bacteroidota</taxon>
        <taxon>Bacteroidia</taxon>
        <taxon>Bacteroidales</taxon>
        <taxon>Porphyromonadaceae</taxon>
        <taxon>Porphyromonas</taxon>
    </lineage>
</organism>
<proteinExistence type="predicted"/>
<protein>
    <recommendedName>
        <fullName evidence="1">DUF695 domain-containing protein</fullName>
    </recommendedName>
</protein>
<evidence type="ECO:0000313" key="3">
    <source>
        <dbReference type="Proteomes" id="UP001628220"/>
    </source>
</evidence>